<feature type="compositionally biased region" description="Basic and acidic residues" evidence="6">
    <location>
        <begin position="135"/>
        <end position="159"/>
    </location>
</feature>
<feature type="coiled-coil region" evidence="5">
    <location>
        <begin position="39"/>
        <end position="73"/>
    </location>
</feature>
<evidence type="ECO:0000256" key="1">
    <source>
        <dbReference type="ARBA" id="ARBA00004604"/>
    </source>
</evidence>
<evidence type="ECO:0000256" key="5">
    <source>
        <dbReference type="SAM" id="Coils"/>
    </source>
</evidence>
<feature type="compositionally biased region" description="Basic and acidic residues" evidence="6">
    <location>
        <begin position="175"/>
        <end position="184"/>
    </location>
</feature>
<comment type="caution">
    <text evidence="7">The sequence shown here is derived from an EMBL/GenBank/DDBJ whole genome shotgun (WGS) entry which is preliminary data.</text>
</comment>
<dbReference type="PANTHER" id="PTHR14577:SF0">
    <property type="entry name" value="NUCLEOLAR PROTEIN 12"/>
    <property type="match status" value="1"/>
</dbReference>
<keyword evidence="3 5" id="KW-0175">Coiled coil</keyword>
<dbReference type="Pfam" id="PF09805">
    <property type="entry name" value="Nop25"/>
    <property type="match status" value="1"/>
</dbReference>
<gene>
    <name evidence="7" type="ORF">GJ744_004484</name>
</gene>
<evidence type="ECO:0000313" key="7">
    <source>
        <dbReference type="EMBL" id="KAF7514159.1"/>
    </source>
</evidence>
<feature type="compositionally biased region" description="Basic and acidic residues" evidence="6">
    <location>
        <begin position="193"/>
        <end position="210"/>
    </location>
</feature>
<dbReference type="InterPro" id="IPR019186">
    <property type="entry name" value="Nucleolar_protein_12"/>
</dbReference>
<evidence type="ECO:0000256" key="4">
    <source>
        <dbReference type="ARBA" id="ARBA00023242"/>
    </source>
</evidence>
<dbReference type="Proteomes" id="UP000606974">
    <property type="component" value="Unassembled WGS sequence"/>
</dbReference>
<feature type="compositionally biased region" description="Basic residues" evidence="6">
    <location>
        <begin position="211"/>
        <end position="221"/>
    </location>
</feature>
<comment type="similarity">
    <text evidence="2">Belongs to the RRP17 family.</text>
</comment>
<dbReference type="AlphaFoldDB" id="A0A8H7AV94"/>
<evidence type="ECO:0000256" key="2">
    <source>
        <dbReference type="ARBA" id="ARBA00007175"/>
    </source>
</evidence>
<dbReference type="GO" id="GO:0019843">
    <property type="term" value="F:rRNA binding"/>
    <property type="evidence" value="ECO:0007669"/>
    <property type="project" value="TreeGrafter"/>
</dbReference>
<dbReference type="OrthoDB" id="551633at2759"/>
<evidence type="ECO:0000256" key="3">
    <source>
        <dbReference type="ARBA" id="ARBA00023054"/>
    </source>
</evidence>
<dbReference type="GO" id="GO:0005730">
    <property type="term" value="C:nucleolus"/>
    <property type="evidence" value="ECO:0007669"/>
    <property type="project" value="UniProtKB-SubCell"/>
</dbReference>
<feature type="region of interest" description="Disordered" evidence="6">
    <location>
        <begin position="135"/>
        <end position="221"/>
    </location>
</feature>
<organism evidence="7 8">
    <name type="scientific">Endocarpon pusillum</name>
    <dbReference type="NCBI Taxonomy" id="364733"/>
    <lineage>
        <taxon>Eukaryota</taxon>
        <taxon>Fungi</taxon>
        <taxon>Dikarya</taxon>
        <taxon>Ascomycota</taxon>
        <taxon>Pezizomycotina</taxon>
        <taxon>Eurotiomycetes</taxon>
        <taxon>Chaetothyriomycetidae</taxon>
        <taxon>Verrucariales</taxon>
        <taxon>Verrucariaceae</taxon>
        <taxon>Endocarpon</taxon>
    </lineage>
</organism>
<comment type="subcellular location">
    <subcellularLocation>
        <location evidence="1">Nucleus</location>
        <location evidence="1">Nucleolus</location>
    </subcellularLocation>
</comment>
<name>A0A8H7AV94_9EURO</name>
<keyword evidence="4" id="KW-0539">Nucleus</keyword>
<keyword evidence="8" id="KW-1185">Reference proteome</keyword>
<dbReference type="PANTHER" id="PTHR14577">
    <property type="entry name" value="NUCLEOLAR PROTEIN 12"/>
    <property type="match status" value="1"/>
</dbReference>
<dbReference type="EMBL" id="JAACFV010000002">
    <property type="protein sequence ID" value="KAF7514159.1"/>
    <property type="molecule type" value="Genomic_DNA"/>
</dbReference>
<sequence>MTPPAKRRKTDSTTAEELTFDPADRQDYLTGFHKRKLQRAKHGREIAEKKARAERIEQRRKLREERRQDLERHVAEINALLKPVDASSEAASSANEPDTEQEWDGIMEPPEIDHEAEYIDEDRYTTVIVEAMDLSRKGLHKVEEAEEHSDRSKDGKADAVKCSLEQRQGKRKWTKEKPRKDSQASKRKRKKFRYENKTERKMTRLKEKSKNSRQAKVRRSD</sequence>
<evidence type="ECO:0000256" key="6">
    <source>
        <dbReference type="SAM" id="MobiDB-lite"/>
    </source>
</evidence>
<feature type="region of interest" description="Disordered" evidence="6">
    <location>
        <begin position="1"/>
        <end position="23"/>
    </location>
</feature>
<evidence type="ECO:0008006" key="9">
    <source>
        <dbReference type="Google" id="ProtNLM"/>
    </source>
</evidence>
<reference evidence="7" key="1">
    <citation type="submission" date="2020-02" db="EMBL/GenBank/DDBJ databases">
        <authorList>
            <person name="Palmer J.M."/>
        </authorList>
    </citation>
    <scope>NUCLEOTIDE SEQUENCE</scope>
    <source>
        <strain evidence="7">EPUS1.4</strain>
        <tissue evidence="7">Thallus</tissue>
    </source>
</reference>
<accession>A0A8H7AV94</accession>
<protein>
    <recommendedName>
        <fullName evidence="9">Protein required for cell viability Rrp17</fullName>
    </recommendedName>
</protein>
<evidence type="ECO:0000313" key="8">
    <source>
        <dbReference type="Proteomes" id="UP000606974"/>
    </source>
</evidence>
<proteinExistence type="inferred from homology"/>
<feature type="region of interest" description="Disordered" evidence="6">
    <location>
        <begin position="81"/>
        <end position="106"/>
    </location>
</feature>